<feature type="region of interest" description="Disordered" evidence="3">
    <location>
        <begin position="40"/>
        <end position="100"/>
    </location>
</feature>
<dbReference type="EMBL" id="ACXX02000001">
    <property type="protein sequence ID" value="EGD49755.1"/>
    <property type="molecule type" value="Genomic_DNA"/>
</dbReference>
<dbReference type="PANTHER" id="PTHR10587">
    <property type="entry name" value="GLYCOSYL TRANSFERASE-RELATED"/>
    <property type="match status" value="1"/>
</dbReference>
<dbReference type="eggNOG" id="COG0726">
    <property type="taxonomic scope" value="Bacteria"/>
</dbReference>
<comment type="caution">
    <text evidence="5">The sequence shown here is derived from an EMBL/GenBank/DDBJ whole genome shotgun (WGS) entry which is preliminary data.</text>
</comment>
<evidence type="ECO:0000256" key="1">
    <source>
        <dbReference type="ARBA" id="ARBA00022723"/>
    </source>
</evidence>
<protein>
    <submittedName>
        <fullName evidence="5">Polysaccharide deacetylase</fullName>
    </submittedName>
</protein>
<accession>F1T8F7</accession>
<dbReference type="PROSITE" id="PS51677">
    <property type="entry name" value="NODB"/>
    <property type="match status" value="1"/>
</dbReference>
<dbReference type="GO" id="GO:0005975">
    <property type="term" value="P:carbohydrate metabolic process"/>
    <property type="evidence" value="ECO:0007669"/>
    <property type="project" value="InterPro"/>
</dbReference>
<dbReference type="Proteomes" id="UP000003860">
    <property type="component" value="Unassembled WGS sequence"/>
</dbReference>
<dbReference type="OrthoDB" id="9806342at2"/>
<reference evidence="5" key="2">
    <citation type="submission" date="2011-01" db="EMBL/GenBank/DDBJ databases">
        <title>The Non-contiguous Finished genome of Clostridium papyrosolvens.</title>
        <authorList>
            <person name="Lucas S."/>
            <person name="Copeland A."/>
            <person name="Lapidus A."/>
            <person name="Cheng J.-F."/>
            <person name="Goodwin L."/>
            <person name="Pitluck S."/>
            <person name="Misra M."/>
            <person name="Chertkov O."/>
            <person name="Detter J.C."/>
            <person name="Han C."/>
            <person name="Tapia R."/>
            <person name="Land M."/>
            <person name="Hauser L."/>
            <person name="Kyrpides N."/>
            <person name="Ivanova N."/>
            <person name="Pagani I."/>
            <person name="Mouttaki H."/>
            <person name="He Z."/>
            <person name="Zhou J."/>
            <person name="Hemme C.L."/>
            <person name="Woyke T."/>
        </authorList>
    </citation>
    <scope>NUCLEOTIDE SEQUENCE [LARGE SCALE GENOMIC DNA]</scope>
    <source>
        <strain evidence="5">DSM 2782</strain>
    </source>
</reference>
<dbReference type="InterPro" id="IPR011330">
    <property type="entry name" value="Glyco_hydro/deAcase_b/a-brl"/>
</dbReference>
<dbReference type="InterPro" id="IPR050248">
    <property type="entry name" value="Polysacc_deacetylase_ArnD"/>
</dbReference>
<keyword evidence="6" id="KW-1185">Reference proteome</keyword>
<dbReference type="GO" id="GO:0016020">
    <property type="term" value="C:membrane"/>
    <property type="evidence" value="ECO:0007669"/>
    <property type="project" value="TreeGrafter"/>
</dbReference>
<dbReference type="InterPro" id="IPR002509">
    <property type="entry name" value="NODB_dom"/>
</dbReference>
<name>F1T8F7_9FIRM</name>
<dbReference type="CDD" id="cd10954">
    <property type="entry name" value="CE4_CtAXE_like"/>
    <property type="match status" value="1"/>
</dbReference>
<evidence type="ECO:0000313" key="6">
    <source>
        <dbReference type="Proteomes" id="UP000003860"/>
    </source>
</evidence>
<evidence type="ECO:0000256" key="2">
    <source>
        <dbReference type="ARBA" id="ARBA00022801"/>
    </source>
</evidence>
<proteinExistence type="predicted"/>
<organism evidence="5 6">
    <name type="scientific">Ruminiclostridium papyrosolvens DSM 2782</name>
    <dbReference type="NCBI Taxonomy" id="588581"/>
    <lineage>
        <taxon>Bacteria</taxon>
        <taxon>Bacillati</taxon>
        <taxon>Bacillota</taxon>
        <taxon>Clostridia</taxon>
        <taxon>Eubacteriales</taxon>
        <taxon>Oscillospiraceae</taxon>
        <taxon>Ruminiclostridium</taxon>
    </lineage>
</organism>
<feature type="compositionally biased region" description="Basic and acidic residues" evidence="3">
    <location>
        <begin position="66"/>
        <end position="83"/>
    </location>
</feature>
<dbReference type="STRING" id="588581.Cpap_4198"/>
<dbReference type="Gene3D" id="3.20.20.370">
    <property type="entry name" value="Glycoside hydrolase/deacetylase"/>
    <property type="match status" value="1"/>
</dbReference>
<dbReference type="SUPFAM" id="SSF88713">
    <property type="entry name" value="Glycoside hydrolase/deacetylase"/>
    <property type="match status" value="1"/>
</dbReference>
<reference evidence="5" key="1">
    <citation type="submission" date="2009-07" db="EMBL/GenBank/DDBJ databases">
        <authorList>
            <consortium name="US DOE Joint Genome Institute (JGI-PGF)"/>
            <person name="Lucas S."/>
            <person name="Copeland A."/>
            <person name="Lapidus A."/>
            <person name="Glavina del Rio T."/>
            <person name="Tice H."/>
            <person name="Bruce D."/>
            <person name="Goodwin L."/>
            <person name="Pitluck S."/>
            <person name="Larimer F."/>
            <person name="Land M.L."/>
            <person name="Mouttaki H."/>
            <person name="He Z."/>
            <person name="Zhou J."/>
            <person name="Hemme C.L."/>
        </authorList>
    </citation>
    <scope>NUCLEOTIDE SEQUENCE [LARGE SCALE GENOMIC DNA]</scope>
    <source>
        <strain evidence="5">DSM 2782</strain>
    </source>
</reference>
<keyword evidence="2" id="KW-0378">Hydrolase</keyword>
<evidence type="ECO:0000256" key="3">
    <source>
        <dbReference type="SAM" id="MobiDB-lite"/>
    </source>
</evidence>
<gene>
    <name evidence="5" type="ORF">Cpap_4198</name>
</gene>
<feature type="compositionally biased region" description="Polar residues" evidence="3">
    <location>
        <begin position="40"/>
        <end position="65"/>
    </location>
</feature>
<evidence type="ECO:0000259" key="4">
    <source>
        <dbReference type="PROSITE" id="PS51677"/>
    </source>
</evidence>
<evidence type="ECO:0000313" key="5">
    <source>
        <dbReference type="EMBL" id="EGD49755.1"/>
    </source>
</evidence>
<dbReference type="RefSeq" id="WP_004616687.1">
    <property type="nucleotide sequence ID" value="NZ_ACXX02000001.1"/>
</dbReference>
<keyword evidence="1" id="KW-0479">Metal-binding</keyword>
<dbReference type="GO" id="GO:0016810">
    <property type="term" value="F:hydrolase activity, acting on carbon-nitrogen (but not peptide) bonds"/>
    <property type="evidence" value="ECO:0007669"/>
    <property type="project" value="InterPro"/>
</dbReference>
<dbReference type="AlphaFoldDB" id="F1T8F7"/>
<sequence length="293" mass="32134">MKKFFGVTIAVLALIVLVATICVKEGKILNNNNNISIQTKSESQKNANDSKKGPSQQSNTVAPSDTTKKPEDKKPLEPGKDTAKQTLPGKNEPMVALTFDDGPHPQNTILILNALKKYNGHATFFVVGNRAESFPSVIKQIYNNGNEIGNHSYSHKQLTTLNNDGINKELNKTSDIIQNIIQRKPSIIRPTYGSVNSRVKTCSGAPLILWSIDTLDWKTKNKASTVNNVVGKVKDGDIVLMHDLYKPTAQAAEVIIQKLSSQGFKLVTIDELFAARGVKLESGQVYSSAYKKK</sequence>
<dbReference type="Pfam" id="PF01522">
    <property type="entry name" value="Polysacc_deac_1"/>
    <property type="match status" value="1"/>
</dbReference>
<feature type="domain" description="NodB homology" evidence="4">
    <location>
        <begin position="93"/>
        <end position="267"/>
    </location>
</feature>
<dbReference type="PANTHER" id="PTHR10587:SF133">
    <property type="entry name" value="CHITIN DEACETYLASE 1-RELATED"/>
    <property type="match status" value="1"/>
</dbReference>
<dbReference type="GO" id="GO:0046872">
    <property type="term" value="F:metal ion binding"/>
    <property type="evidence" value="ECO:0007669"/>
    <property type="project" value="UniProtKB-KW"/>
</dbReference>